<dbReference type="InterPro" id="IPR001537">
    <property type="entry name" value="SpoU_MeTrfase"/>
</dbReference>
<dbReference type="InterPro" id="IPR029028">
    <property type="entry name" value="Alpha/beta_knot_MTases"/>
</dbReference>
<evidence type="ECO:0000259" key="3">
    <source>
        <dbReference type="Pfam" id="PF00588"/>
    </source>
</evidence>
<dbReference type="InterPro" id="IPR045330">
    <property type="entry name" value="TRM3/TARBP1"/>
</dbReference>
<dbReference type="GO" id="GO:0030488">
    <property type="term" value="P:tRNA methylation"/>
    <property type="evidence" value="ECO:0007669"/>
    <property type="project" value="InterPro"/>
</dbReference>
<accession>A0A084WRT1</accession>
<dbReference type="SUPFAM" id="SSF48371">
    <property type="entry name" value="ARM repeat"/>
    <property type="match status" value="1"/>
</dbReference>
<name>A0A084WRT1_ANOSI</name>
<keyword evidence="2" id="KW-0808">Transferase</keyword>
<dbReference type="Pfam" id="PF00588">
    <property type="entry name" value="SpoU_methylase"/>
    <property type="match status" value="1"/>
</dbReference>
<dbReference type="EMBL" id="KE525407">
    <property type="protein sequence ID" value="KFB52925.1"/>
    <property type="molecule type" value="Genomic_DNA"/>
</dbReference>
<dbReference type="GO" id="GO:0016423">
    <property type="term" value="F:tRNA (guanine) methyltransferase activity"/>
    <property type="evidence" value="ECO:0007669"/>
    <property type="project" value="InterPro"/>
</dbReference>
<dbReference type="Proteomes" id="UP000030765">
    <property type="component" value="Unassembled WGS sequence"/>
</dbReference>
<organism evidence="4">
    <name type="scientific">Anopheles sinensis</name>
    <name type="common">Mosquito</name>
    <dbReference type="NCBI Taxonomy" id="74873"/>
    <lineage>
        <taxon>Eukaryota</taxon>
        <taxon>Metazoa</taxon>
        <taxon>Ecdysozoa</taxon>
        <taxon>Arthropoda</taxon>
        <taxon>Hexapoda</taxon>
        <taxon>Insecta</taxon>
        <taxon>Pterygota</taxon>
        <taxon>Neoptera</taxon>
        <taxon>Endopterygota</taxon>
        <taxon>Diptera</taxon>
        <taxon>Nematocera</taxon>
        <taxon>Culicoidea</taxon>
        <taxon>Culicidae</taxon>
        <taxon>Anophelinae</taxon>
        <taxon>Anopheles</taxon>
    </lineage>
</organism>
<evidence type="ECO:0000313" key="4">
    <source>
        <dbReference type="EMBL" id="KFB52925.1"/>
    </source>
</evidence>
<evidence type="ECO:0000256" key="1">
    <source>
        <dbReference type="ARBA" id="ARBA00022603"/>
    </source>
</evidence>
<proteinExistence type="predicted"/>
<dbReference type="EnsemblMetazoa" id="ASIC021208-RA">
    <property type="protein sequence ID" value="ASIC021208-PA"/>
    <property type="gene ID" value="ASIC021208"/>
</dbReference>
<reference evidence="4 6" key="1">
    <citation type="journal article" date="2014" name="BMC Genomics">
        <title>Genome sequence of Anopheles sinensis provides insight into genetics basis of mosquito competence for malaria parasites.</title>
        <authorList>
            <person name="Zhou D."/>
            <person name="Zhang D."/>
            <person name="Ding G."/>
            <person name="Shi L."/>
            <person name="Hou Q."/>
            <person name="Ye Y."/>
            <person name="Xu Y."/>
            <person name="Zhou H."/>
            <person name="Xiong C."/>
            <person name="Li S."/>
            <person name="Yu J."/>
            <person name="Hong S."/>
            <person name="Yu X."/>
            <person name="Zou P."/>
            <person name="Chen C."/>
            <person name="Chang X."/>
            <person name="Wang W."/>
            <person name="Lv Y."/>
            <person name="Sun Y."/>
            <person name="Ma L."/>
            <person name="Shen B."/>
            <person name="Zhu C."/>
        </authorList>
    </citation>
    <scope>NUCLEOTIDE SEQUENCE [LARGE SCALE GENOMIC DNA]</scope>
</reference>
<dbReference type="STRING" id="74873.A0A084WRT1"/>
<dbReference type="OMA" id="YAQITIK"/>
<evidence type="ECO:0000313" key="6">
    <source>
        <dbReference type="Proteomes" id="UP000030765"/>
    </source>
</evidence>
<dbReference type="EMBL" id="ATLV01026193">
    <property type="status" value="NOT_ANNOTATED_CDS"/>
    <property type="molecule type" value="Genomic_DNA"/>
</dbReference>
<dbReference type="VEuPathDB" id="VectorBase:ASIS011067"/>
<keyword evidence="6" id="KW-1185">Reference proteome</keyword>
<protein>
    <submittedName>
        <fullName evidence="4">AGAP005789-PA-like protein</fullName>
    </submittedName>
</protein>
<reference evidence="5" key="2">
    <citation type="submission" date="2020-05" db="UniProtKB">
        <authorList>
            <consortium name="EnsemblMetazoa"/>
        </authorList>
    </citation>
    <scope>IDENTIFICATION</scope>
</reference>
<dbReference type="InterPro" id="IPR044748">
    <property type="entry name" value="Trm3/TARBP1_C"/>
</dbReference>
<dbReference type="InterPro" id="IPR029026">
    <property type="entry name" value="tRNA_m1G_MTases_N"/>
</dbReference>
<dbReference type="VEuPathDB" id="VectorBase:ASIC021208"/>
<dbReference type="PANTHER" id="PTHR12029">
    <property type="entry name" value="RNA METHYLTRANSFERASE"/>
    <property type="match status" value="1"/>
</dbReference>
<feature type="domain" description="tRNA/rRNA methyltransferase SpoU type" evidence="3">
    <location>
        <begin position="1246"/>
        <end position="1388"/>
    </location>
</feature>
<evidence type="ECO:0000313" key="5">
    <source>
        <dbReference type="EnsemblMetazoa" id="ASIC021208-PA"/>
    </source>
</evidence>
<dbReference type="PANTHER" id="PTHR12029:SF11">
    <property type="entry name" value="METHYLTRANSFERASE TARBP1-RELATED"/>
    <property type="match status" value="1"/>
</dbReference>
<dbReference type="OrthoDB" id="241340at2759"/>
<dbReference type="InterPro" id="IPR016024">
    <property type="entry name" value="ARM-type_fold"/>
</dbReference>
<dbReference type="SUPFAM" id="SSF75217">
    <property type="entry name" value="alpha/beta knot"/>
    <property type="match status" value="1"/>
</dbReference>
<dbReference type="GO" id="GO:0003723">
    <property type="term" value="F:RNA binding"/>
    <property type="evidence" value="ECO:0007669"/>
    <property type="project" value="InterPro"/>
</dbReference>
<evidence type="ECO:0000256" key="2">
    <source>
        <dbReference type="ARBA" id="ARBA00022679"/>
    </source>
</evidence>
<gene>
    <name evidence="4" type="ORF">ZHAS_00021208</name>
</gene>
<keyword evidence="1" id="KW-0489">Methyltransferase</keyword>
<sequence>MVYKTKFVQDLCTTSTEIHEEVIQFALNGKVFLQNVRNLRKSSLEALVYVLLMKRRGKLPQSLQGIELTVRGVIAIVHENYLRLQADSETFGWILSALTLMILVEEDIGEDVRSELEGLVKSFGTEYIELPVYYDVLRTLLILAKERPELRSLFAALEGEDLIGRLASESKVVRMKALACLQMMMEFYPKLFDVWLRMLQDTKLIPESRSFMLHQLLETLLRLEDKQAEILSVIQSDHVWPIVIESLTGKVAVCRKEALAFVQYAIGYAKQYGQDLSGTYFNWFQDKTRSEILNNAWQSFVTIAEALNETQTHLILPALELLEKVDPLHVVWKNLLLQLILLHDNPRVVSSGIQHFLKQRSFDPSDTILEHHFLEAFNRTTLVDNVAETILALKQYYNNSEALSYLTNSVQDISWNSVPYYCIVNVIHDQSDLLKTDETECFTSLKSLSNCLKVCHEVKNVSLRYITVVLLLKTITRYVNRCGGATNSNQLLVLVCEIEKLSSEFKILPKQFEDESGTTFCDAITEEALLAHLPTVQATDKFFIKELLVKRIINSEPVKQDNLLKDLSQANHVIFLNIISQLPETLHNRILTTIPATTADMLEIKHAIQSKTPIPPAMFSTLREVPISVHFAQTLSAPCSNGWREIFTDLTNLLYDRLDAFGYTDEEAVETVQIIHLLLIKTGKISCTETIFESISHIKVKNNFQRHQSATPSIDQIYVMMSEIFLRYCLEYGLRYKEDLLKLIGFLDVGNIDVLMNVLEMLHSQCNIQMLHAQSFKEARFVVIDRCYKEILNYRKSDHFMKLIKKFIAALLRPYTRLNEVAEMDPYELQIDPKETAYIEMFLEQASTIYGLANIVFENVFQLPIPIILNWSAFGKLLLQGIILGDVQKRDQKIENEVIDHCAFEVLLNEHPRYVTQADARVRVLCVLFLYRIAKANHPDAFLFLLKVERMLMERFVQITKAKERYYADSITHRQKLRIIQALCVVLKLTGTKPYPLLEVMLYETNQPNINYLIELIVADSAIDTLTIANSLRNEKVKVSGIQSVFVILWLRCCQTSTLDEKYIYLLLPWTMAQNFSTRLYAQITITKLIAKFSPQPIEEGPFGEIYAAVNSYLRQGNVERNIEKCMKDFRFNSVFDYGNLLTMENIFHNIPKVSMAPPEDVVGTAILKECLEMLELGEGNLGQPLEFDELSVEKRENLFLAQSFGGADFVQRKIVPLKNLEPSQELLLGLPENLCLKKMDFTEGLIVVASLVNRAPNLGGLARTSEIFAVKQFVINSLQDIDNKEFQALSMTAEKWLNVGELKAHKLVEYLEEMKHKGYSIVGAEQTTGSKPIQQLEFPKKCILVLGHEKNGLPAEIIRQLDLIGEIPQFGVVRSLNVHVTGAIFMWEYAKQHLVAKPLRKAD</sequence>
<dbReference type="Gene3D" id="3.40.1280.10">
    <property type="match status" value="1"/>
</dbReference>
<dbReference type="CDD" id="cd18091">
    <property type="entry name" value="SpoU-like_TRM3-like"/>
    <property type="match status" value="1"/>
</dbReference>